<comment type="caution">
    <text evidence="1">The sequence shown here is derived from an EMBL/GenBank/DDBJ whole genome shotgun (WGS) entry which is preliminary data.</text>
</comment>
<proteinExistence type="predicted"/>
<accession>A0A0F8Z7V4</accession>
<name>A0A0F8Z7V4_9ZZZZ</name>
<feature type="non-terminal residue" evidence="1">
    <location>
        <position position="1"/>
    </location>
</feature>
<protein>
    <submittedName>
        <fullName evidence="1">Uncharacterized protein</fullName>
    </submittedName>
</protein>
<gene>
    <name evidence="1" type="ORF">LCGC14_3003920</name>
</gene>
<reference evidence="1" key="1">
    <citation type="journal article" date="2015" name="Nature">
        <title>Complex archaea that bridge the gap between prokaryotes and eukaryotes.</title>
        <authorList>
            <person name="Spang A."/>
            <person name="Saw J.H."/>
            <person name="Jorgensen S.L."/>
            <person name="Zaremba-Niedzwiedzka K."/>
            <person name="Martijn J."/>
            <person name="Lind A.E."/>
            <person name="van Eijk R."/>
            <person name="Schleper C."/>
            <person name="Guy L."/>
            <person name="Ettema T.J."/>
        </authorList>
    </citation>
    <scope>NUCLEOTIDE SEQUENCE</scope>
</reference>
<sequence>NVLVSDYSCTCRSGSIPLGSCALYPSSPDGTCSGGTTCGSTTGNGCASTMSYNINVPFIRGTPISAYIYAVDDCKSRSSGNWGSGIAVYTERRAQCDSGYKCDASTGNPQCILATCGNGVCDAGEDIACPGDCPTLFCDDGIISGTEQCDGNLGGETCQSLGFTSGTLGCFSSGSANECTFDTSGCTTLVINNPKGTHDTSDCTSSAGWTCDADDYNQALNVELYADGLKGSGGVLIASVLADITREQAVANQCGGNPSHGFLFNSTPDNLKDGLDHSIYAYGINIGLGNDTLLSNSPRTINCAPPPSPPTCTFNSASWSTSQTDGGNNVILTIQGTDCDSESVDFFIAEVDCAGSCNYGDIDS</sequence>
<dbReference type="AlphaFoldDB" id="A0A0F8Z7V4"/>
<dbReference type="EMBL" id="LAZR01061972">
    <property type="protein sequence ID" value="KKK62479.1"/>
    <property type="molecule type" value="Genomic_DNA"/>
</dbReference>
<feature type="non-terminal residue" evidence="1">
    <location>
        <position position="364"/>
    </location>
</feature>
<evidence type="ECO:0000313" key="1">
    <source>
        <dbReference type="EMBL" id="KKK62479.1"/>
    </source>
</evidence>
<organism evidence="1">
    <name type="scientific">marine sediment metagenome</name>
    <dbReference type="NCBI Taxonomy" id="412755"/>
    <lineage>
        <taxon>unclassified sequences</taxon>
        <taxon>metagenomes</taxon>
        <taxon>ecological metagenomes</taxon>
    </lineage>
</organism>